<accession>A0A940DIV7</accession>
<keyword evidence="1" id="KW-0732">Signal</keyword>
<dbReference type="PROSITE" id="PS51257">
    <property type="entry name" value="PROKAR_LIPOPROTEIN"/>
    <property type="match status" value="1"/>
</dbReference>
<dbReference type="Proteomes" id="UP000712007">
    <property type="component" value="Unassembled WGS sequence"/>
</dbReference>
<dbReference type="AlphaFoldDB" id="A0A940DIV7"/>
<feature type="chain" id="PRO_5036975967" description="Lipoprotein" evidence="1">
    <location>
        <begin position="19"/>
        <end position="179"/>
    </location>
</feature>
<evidence type="ECO:0008006" key="4">
    <source>
        <dbReference type="Google" id="ProtNLM"/>
    </source>
</evidence>
<comment type="caution">
    <text evidence="2">The sequence shown here is derived from an EMBL/GenBank/DDBJ whole genome shotgun (WGS) entry which is preliminary data.</text>
</comment>
<organism evidence="2 3">
    <name type="scientific">Candidatus Aphodosoma intestinipullorum</name>
    <dbReference type="NCBI Taxonomy" id="2840674"/>
    <lineage>
        <taxon>Bacteria</taxon>
        <taxon>Pseudomonadati</taxon>
        <taxon>Bacteroidota</taxon>
        <taxon>Bacteroidia</taxon>
        <taxon>Bacteroidales</taxon>
        <taxon>Candidatus Aphodosoma</taxon>
    </lineage>
</organism>
<evidence type="ECO:0000256" key="1">
    <source>
        <dbReference type="SAM" id="SignalP"/>
    </source>
</evidence>
<evidence type="ECO:0000313" key="2">
    <source>
        <dbReference type="EMBL" id="MBO8439281.1"/>
    </source>
</evidence>
<reference evidence="2" key="2">
    <citation type="journal article" date="2021" name="PeerJ">
        <title>Extensive microbial diversity within the chicken gut microbiome revealed by metagenomics and culture.</title>
        <authorList>
            <person name="Gilroy R."/>
            <person name="Ravi A."/>
            <person name="Getino M."/>
            <person name="Pursley I."/>
            <person name="Horton D.L."/>
            <person name="Alikhan N.F."/>
            <person name="Baker D."/>
            <person name="Gharbi K."/>
            <person name="Hall N."/>
            <person name="Watson M."/>
            <person name="Adriaenssens E.M."/>
            <person name="Foster-Nyarko E."/>
            <person name="Jarju S."/>
            <person name="Secka A."/>
            <person name="Antonio M."/>
            <person name="Oren A."/>
            <person name="Chaudhuri R.R."/>
            <person name="La Ragione R."/>
            <person name="Hildebrand F."/>
            <person name="Pallen M.J."/>
        </authorList>
    </citation>
    <scope>NUCLEOTIDE SEQUENCE</scope>
    <source>
        <strain evidence="2">3924</strain>
    </source>
</reference>
<evidence type="ECO:0000313" key="3">
    <source>
        <dbReference type="Proteomes" id="UP000712007"/>
    </source>
</evidence>
<gene>
    <name evidence="2" type="ORF">IAC51_01365</name>
</gene>
<proteinExistence type="predicted"/>
<feature type="signal peptide" evidence="1">
    <location>
        <begin position="1"/>
        <end position="18"/>
    </location>
</feature>
<name>A0A940DIV7_9BACT</name>
<reference evidence="2" key="1">
    <citation type="submission" date="2020-10" db="EMBL/GenBank/DDBJ databases">
        <authorList>
            <person name="Gilroy R."/>
        </authorList>
    </citation>
    <scope>NUCLEOTIDE SEQUENCE</scope>
    <source>
        <strain evidence="2">3924</strain>
    </source>
</reference>
<dbReference type="EMBL" id="JADIMV010000025">
    <property type="protein sequence ID" value="MBO8439281.1"/>
    <property type="molecule type" value="Genomic_DNA"/>
</dbReference>
<protein>
    <recommendedName>
        <fullName evidence="4">Lipoprotein</fullName>
    </recommendedName>
</protein>
<sequence>MRKVFIWTLLVVSFLMVACESDKDDVAFVLANKTDKPVCFEIGLKSFEPLQEIPVGGQAQLLPRYFYMDISLGTEKKKVYGKQPYKLTMSTELQLVQFYYGDSVYIAANIIDPAYSVFSMDSWLTGKVLPGGIVENHSMFDRPLVFSIDEAYLSSLPRFALTDSTEAASYVKRLVGSVD</sequence>